<name>A8GCN8_SERP5</name>
<gene>
    <name evidence="7" type="ordered locus">Spro_1774</name>
</gene>
<dbReference type="KEGG" id="spe:Spro_1774"/>
<keyword evidence="4 5" id="KW-0472">Membrane</keyword>
<dbReference type="Pfam" id="PF04932">
    <property type="entry name" value="Wzy_C"/>
    <property type="match status" value="1"/>
</dbReference>
<feature type="transmembrane region" description="Helical" evidence="5">
    <location>
        <begin position="385"/>
        <end position="404"/>
    </location>
</feature>
<evidence type="ECO:0000313" key="7">
    <source>
        <dbReference type="EMBL" id="ABV40878.1"/>
    </source>
</evidence>
<dbReference type="OrthoDB" id="9795248at2"/>
<dbReference type="InterPro" id="IPR007016">
    <property type="entry name" value="O-antigen_ligase-rel_domated"/>
</dbReference>
<reference evidence="7" key="1">
    <citation type="submission" date="2007-09" db="EMBL/GenBank/DDBJ databases">
        <title>Complete sequence of chromosome of Serratia proteamaculans 568.</title>
        <authorList>
            <consortium name="US DOE Joint Genome Institute"/>
            <person name="Copeland A."/>
            <person name="Lucas S."/>
            <person name="Lapidus A."/>
            <person name="Barry K."/>
            <person name="Glavina del Rio T."/>
            <person name="Dalin E."/>
            <person name="Tice H."/>
            <person name="Pitluck S."/>
            <person name="Chain P."/>
            <person name="Malfatti S."/>
            <person name="Shin M."/>
            <person name="Vergez L."/>
            <person name="Schmutz J."/>
            <person name="Larimer F."/>
            <person name="Land M."/>
            <person name="Hauser L."/>
            <person name="Kyrpides N."/>
            <person name="Kim E."/>
            <person name="Taghavi S."/>
            <person name="Newman L."/>
            <person name="Vangronsveld J."/>
            <person name="van der Lelie D."/>
            <person name="Richardson P."/>
        </authorList>
    </citation>
    <scope>NUCLEOTIDE SEQUENCE [LARGE SCALE GENOMIC DNA]</scope>
    <source>
        <strain evidence="7">568</strain>
    </source>
</reference>
<evidence type="ECO:0000256" key="4">
    <source>
        <dbReference type="ARBA" id="ARBA00023136"/>
    </source>
</evidence>
<keyword evidence="3 5" id="KW-1133">Transmembrane helix</keyword>
<feature type="transmembrane region" description="Helical" evidence="5">
    <location>
        <begin position="99"/>
        <end position="116"/>
    </location>
</feature>
<dbReference type="PANTHER" id="PTHR37422">
    <property type="entry name" value="TEICHURONIC ACID BIOSYNTHESIS PROTEIN TUAE"/>
    <property type="match status" value="1"/>
</dbReference>
<evidence type="ECO:0000256" key="1">
    <source>
        <dbReference type="ARBA" id="ARBA00004141"/>
    </source>
</evidence>
<dbReference type="GO" id="GO:0016020">
    <property type="term" value="C:membrane"/>
    <property type="evidence" value="ECO:0007669"/>
    <property type="project" value="UniProtKB-SubCell"/>
</dbReference>
<evidence type="ECO:0000259" key="6">
    <source>
        <dbReference type="Pfam" id="PF04932"/>
    </source>
</evidence>
<dbReference type="AlphaFoldDB" id="A8GCN8"/>
<dbReference type="HOGENOM" id="CLU_051481_0_0_6"/>
<keyword evidence="2 5" id="KW-0812">Transmembrane</keyword>
<proteinExistence type="predicted"/>
<feature type="transmembrane region" description="Helical" evidence="5">
    <location>
        <begin position="185"/>
        <end position="202"/>
    </location>
</feature>
<evidence type="ECO:0000256" key="5">
    <source>
        <dbReference type="SAM" id="Phobius"/>
    </source>
</evidence>
<organism evidence="7">
    <name type="scientific">Serratia proteamaculans (strain 568)</name>
    <dbReference type="NCBI Taxonomy" id="399741"/>
    <lineage>
        <taxon>Bacteria</taxon>
        <taxon>Pseudomonadati</taxon>
        <taxon>Pseudomonadota</taxon>
        <taxon>Gammaproteobacteria</taxon>
        <taxon>Enterobacterales</taxon>
        <taxon>Yersiniaceae</taxon>
        <taxon>Serratia</taxon>
    </lineage>
</organism>
<sequence>MISVPVVSSSSLTQPQQRLFTFTAFLLGASLPTSNPLMNIALGLALVCLLWRRDTRQIGALASHPLVWLPALMFALLALSLLTHTHDYGPKMVGKYQKLLYVLPLALFFLADRRLLTHFVSGFVWANALILAISLAGGLGHVTLGGLNPDNPTVFKLQITQNVFMAFAALIWLSRTFEYRGLLRWGYAGLVLLATVNVLLMVQGRTGYVALATGMGTWLLLTLRRKQLITVLACGTLAIAMLVMTPNRAMERLTLGVQQIQGCVLASAESAYRACDNSMGQRTAFAREAIHLIKQAPLLGNGAGSFWYGNADTGYGVHNPHNEYLLQTAQTGLLGLMVFLTWMWGCYRAGWQLPTHCRTLFVAVLSSYMACHLFNSFLLDSSEGHLFVIIAAWLAGFTIGTPLAENRSGLHHRAEGRE</sequence>
<evidence type="ECO:0000256" key="2">
    <source>
        <dbReference type="ARBA" id="ARBA00022692"/>
    </source>
</evidence>
<feature type="domain" description="O-antigen ligase-related" evidence="6">
    <location>
        <begin position="191"/>
        <end position="340"/>
    </location>
</feature>
<feature type="transmembrane region" description="Helical" evidence="5">
    <location>
        <begin position="20"/>
        <end position="51"/>
    </location>
</feature>
<feature type="transmembrane region" description="Helical" evidence="5">
    <location>
        <begin position="359"/>
        <end position="379"/>
    </location>
</feature>
<dbReference type="PANTHER" id="PTHR37422:SF13">
    <property type="entry name" value="LIPOPOLYSACCHARIDE BIOSYNTHESIS PROTEIN PA4999-RELATED"/>
    <property type="match status" value="1"/>
</dbReference>
<evidence type="ECO:0000256" key="3">
    <source>
        <dbReference type="ARBA" id="ARBA00022989"/>
    </source>
</evidence>
<comment type="subcellular location">
    <subcellularLocation>
        <location evidence="1">Membrane</location>
        <topology evidence="1">Multi-pass membrane protein</topology>
    </subcellularLocation>
</comment>
<feature type="transmembrane region" description="Helical" evidence="5">
    <location>
        <begin position="154"/>
        <end position="173"/>
    </location>
</feature>
<feature type="transmembrane region" description="Helical" evidence="5">
    <location>
        <begin position="208"/>
        <end position="223"/>
    </location>
</feature>
<dbReference type="eggNOG" id="COG3307">
    <property type="taxonomic scope" value="Bacteria"/>
</dbReference>
<dbReference type="EMBL" id="CP000826">
    <property type="protein sequence ID" value="ABV40878.1"/>
    <property type="molecule type" value="Genomic_DNA"/>
</dbReference>
<feature type="transmembrane region" description="Helical" evidence="5">
    <location>
        <begin position="123"/>
        <end position="142"/>
    </location>
</feature>
<feature type="transmembrane region" description="Helical" evidence="5">
    <location>
        <begin position="228"/>
        <end position="245"/>
    </location>
</feature>
<feature type="transmembrane region" description="Helical" evidence="5">
    <location>
        <begin position="324"/>
        <end position="347"/>
    </location>
</feature>
<accession>A8GCN8</accession>
<dbReference type="STRING" id="399741.Spro_1774"/>
<feature type="transmembrane region" description="Helical" evidence="5">
    <location>
        <begin position="58"/>
        <end position="79"/>
    </location>
</feature>
<protein>
    <submittedName>
        <fullName evidence="7">O-antigen polymerase</fullName>
    </submittedName>
</protein>
<dbReference type="InterPro" id="IPR051533">
    <property type="entry name" value="WaaL-like"/>
</dbReference>